<name>A0A6I1MIG8_9CLOT</name>
<keyword evidence="1" id="KW-1133">Transmembrane helix</keyword>
<protein>
    <submittedName>
        <fullName evidence="2">Uncharacterized protein</fullName>
    </submittedName>
</protein>
<dbReference type="RefSeq" id="WP_152888769.1">
    <property type="nucleotide sequence ID" value="NZ_WHJC01000059.1"/>
</dbReference>
<proteinExistence type="predicted"/>
<organism evidence="2 3">
    <name type="scientific">Clostridium tarantellae</name>
    <dbReference type="NCBI Taxonomy" id="39493"/>
    <lineage>
        <taxon>Bacteria</taxon>
        <taxon>Bacillati</taxon>
        <taxon>Bacillota</taxon>
        <taxon>Clostridia</taxon>
        <taxon>Eubacteriales</taxon>
        <taxon>Clostridiaceae</taxon>
        <taxon>Clostridium</taxon>
    </lineage>
</organism>
<sequence>MVLIFSIIFTLLLSILFHKQLRKYSNAIYIATIIISLGFIIFYKMAPHELKGSLIDLILQPMKRGTIALALFTIVMYTGALNKKWKITKILFSIRAQLSIIACILTLGHNILYGTKWFVKLFFDFNSLSGLKLVATIISLILIMIMIPLMVTSFPSVRKKMKFKVWKRIQKLAYVFYGLIYVHILLLYIPKINKGKLMDVLIYGFIMGAYFIFRIIRYYIDKKRKAYIKNSYLVNA</sequence>
<comment type="caution">
    <text evidence="2">The sequence shown here is derived from an EMBL/GenBank/DDBJ whole genome shotgun (WGS) entry which is preliminary data.</text>
</comment>
<evidence type="ECO:0000256" key="1">
    <source>
        <dbReference type="SAM" id="Phobius"/>
    </source>
</evidence>
<feature type="transmembrane region" description="Helical" evidence="1">
    <location>
        <begin position="92"/>
        <end position="113"/>
    </location>
</feature>
<dbReference type="OrthoDB" id="3174396at2"/>
<keyword evidence="1" id="KW-0472">Membrane</keyword>
<feature type="transmembrane region" description="Helical" evidence="1">
    <location>
        <begin position="27"/>
        <end position="46"/>
    </location>
</feature>
<keyword evidence="1" id="KW-0812">Transmembrane</keyword>
<feature type="transmembrane region" description="Helical" evidence="1">
    <location>
        <begin position="172"/>
        <end position="189"/>
    </location>
</feature>
<feature type="transmembrane region" description="Helical" evidence="1">
    <location>
        <begin position="133"/>
        <end position="151"/>
    </location>
</feature>
<keyword evidence="3" id="KW-1185">Reference proteome</keyword>
<accession>A0A6I1MIG8</accession>
<feature type="transmembrane region" description="Helical" evidence="1">
    <location>
        <begin position="201"/>
        <end position="220"/>
    </location>
</feature>
<evidence type="ECO:0000313" key="3">
    <source>
        <dbReference type="Proteomes" id="UP000430345"/>
    </source>
</evidence>
<gene>
    <name evidence="2" type="ORF">GBZ86_06140</name>
</gene>
<evidence type="ECO:0000313" key="2">
    <source>
        <dbReference type="EMBL" id="MPQ43336.1"/>
    </source>
</evidence>
<dbReference type="AlphaFoldDB" id="A0A6I1MIG8"/>
<dbReference type="Proteomes" id="UP000430345">
    <property type="component" value="Unassembled WGS sequence"/>
</dbReference>
<reference evidence="2 3" key="1">
    <citation type="submission" date="2019-10" db="EMBL/GenBank/DDBJ databases">
        <title>The Genome Sequence of Clostridium tarantellae Isolated from Fish Brain.</title>
        <authorList>
            <person name="Bano L."/>
            <person name="Kiel M."/>
            <person name="Sales G."/>
            <person name="Doxey A.C."/>
            <person name="Mansfield M.J."/>
            <person name="Schiavone M."/>
            <person name="Rossetto O."/>
            <person name="Pirazzini M."/>
            <person name="Dobrindt U."/>
            <person name="Montecucco C."/>
        </authorList>
    </citation>
    <scope>NUCLEOTIDE SEQUENCE [LARGE SCALE GENOMIC DNA]</scope>
    <source>
        <strain evidence="2 3">DSM 3997</strain>
    </source>
</reference>
<dbReference type="EMBL" id="WHJC01000059">
    <property type="protein sequence ID" value="MPQ43336.1"/>
    <property type="molecule type" value="Genomic_DNA"/>
</dbReference>